<dbReference type="EMBL" id="CAUJNA010001652">
    <property type="protein sequence ID" value="CAJ1388199.1"/>
    <property type="molecule type" value="Genomic_DNA"/>
</dbReference>
<proteinExistence type="predicted"/>
<comment type="caution">
    <text evidence="1">The sequence shown here is derived from an EMBL/GenBank/DDBJ whole genome shotgun (WGS) entry which is preliminary data.</text>
</comment>
<evidence type="ECO:0000313" key="2">
    <source>
        <dbReference type="Proteomes" id="UP001178507"/>
    </source>
</evidence>
<keyword evidence="2" id="KW-1185">Reference proteome</keyword>
<evidence type="ECO:0000313" key="1">
    <source>
        <dbReference type="EMBL" id="CAJ1388199.1"/>
    </source>
</evidence>
<gene>
    <name evidence="1" type="ORF">EVOR1521_LOCUS14123</name>
</gene>
<accession>A0AA36N2H7</accession>
<reference evidence="1" key="1">
    <citation type="submission" date="2023-08" db="EMBL/GenBank/DDBJ databases">
        <authorList>
            <person name="Chen Y."/>
            <person name="Shah S."/>
            <person name="Dougan E. K."/>
            <person name="Thang M."/>
            <person name="Chan C."/>
        </authorList>
    </citation>
    <scope>NUCLEOTIDE SEQUENCE</scope>
</reference>
<organism evidence="1 2">
    <name type="scientific">Effrenium voratum</name>
    <dbReference type="NCBI Taxonomy" id="2562239"/>
    <lineage>
        <taxon>Eukaryota</taxon>
        <taxon>Sar</taxon>
        <taxon>Alveolata</taxon>
        <taxon>Dinophyceae</taxon>
        <taxon>Suessiales</taxon>
        <taxon>Symbiodiniaceae</taxon>
        <taxon>Effrenium</taxon>
    </lineage>
</organism>
<dbReference type="Proteomes" id="UP001178507">
    <property type="component" value="Unassembled WGS sequence"/>
</dbReference>
<dbReference type="AlphaFoldDB" id="A0AA36N2H7"/>
<sequence>MDLHFTALSEDAWRNSAFQPRGNGLHYQMTRKRACLFFWELYALLQLARIRASQRDLAQD</sequence>
<name>A0AA36N2H7_9DINO</name>
<protein>
    <submittedName>
        <fullName evidence="1">Uncharacterized protein</fullName>
    </submittedName>
</protein>